<comment type="caution">
    <text evidence="1">The sequence shown here is derived from an EMBL/GenBank/DDBJ whole genome shotgun (WGS) entry which is preliminary data.</text>
</comment>
<organism evidence="1 2">
    <name type="scientific">Datura stramonium</name>
    <name type="common">Jimsonweed</name>
    <name type="synonym">Common thornapple</name>
    <dbReference type="NCBI Taxonomy" id="4076"/>
    <lineage>
        <taxon>Eukaryota</taxon>
        <taxon>Viridiplantae</taxon>
        <taxon>Streptophyta</taxon>
        <taxon>Embryophyta</taxon>
        <taxon>Tracheophyta</taxon>
        <taxon>Spermatophyta</taxon>
        <taxon>Magnoliopsida</taxon>
        <taxon>eudicotyledons</taxon>
        <taxon>Gunneridae</taxon>
        <taxon>Pentapetalae</taxon>
        <taxon>asterids</taxon>
        <taxon>lamiids</taxon>
        <taxon>Solanales</taxon>
        <taxon>Solanaceae</taxon>
        <taxon>Solanoideae</taxon>
        <taxon>Datureae</taxon>
        <taxon>Datura</taxon>
    </lineage>
</organism>
<evidence type="ECO:0000313" key="2">
    <source>
        <dbReference type="Proteomes" id="UP000823775"/>
    </source>
</evidence>
<name>A0ABS8VMA1_DATST</name>
<gene>
    <name evidence="1" type="ORF">HAX54_040159</name>
</gene>
<protein>
    <submittedName>
        <fullName evidence="1">Uncharacterized protein</fullName>
    </submittedName>
</protein>
<accession>A0ABS8VMA1</accession>
<dbReference type="EMBL" id="JACEIK010005638">
    <property type="protein sequence ID" value="MCE0481946.1"/>
    <property type="molecule type" value="Genomic_DNA"/>
</dbReference>
<proteinExistence type="predicted"/>
<reference evidence="1 2" key="1">
    <citation type="journal article" date="2021" name="BMC Genomics">
        <title>Datura genome reveals duplications of psychoactive alkaloid biosynthetic genes and high mutation rate following tissue culture.</title>
        <authorList>
            <person name="Rajewski A."/>
            <person name="Carter-House D."/>
            <person name="Stajich J."/>
            <person name="Litt A."/>
        </authorList>
    </citation>
    <scope>NUCLEOTIDE SEQUENCE [LARGE SCALE GENOMIC DNA]</scope>
    <source>
        <strain evidence="1">AR-01</strain>
    </source>
</reference>
<sequence length="147" mass="16363">MENRTQPLPYMLYSTTDGQFQTAVVPTSKPTDLLKIAQMAQVDKLKGLCATVEVLESDVICLRKDVATLMVSPLFSNPNLPEPVAVTSQLEAPKSPPDDWWVGCDTEMVFDEEIYHSRPSPPPMLTVREVDPSWKPSGEDTTLYHGL</sequence>
<keyword evidence="2" id="KW-1185">Reference proteome</keyword>
<dbReference type="Proteomes" id="UP000823775">
    <property type="component" value="Unassembled WGS sequence"/>
</dbReference>
<evidence type="ECO:0000313" key="1">
    <source>
        <dbReference type="EMBL" id="MCE0481946.1"/>
    </source>
</evidence>